<protein>
    <submittedName>
        <fullName evidence="1">Uncharacterized protein</fullName>
    </submittedName>
</protein>
<dbReference type="Proteomes" id="UP000046784">
    <property type="component" value="Unassembled WGS sequence"/>
</dbReference>
<dbReference type="AlphaFoldDB" id="A0AAI8ZS28"/>
<accession>A0AAI8ZS28</accession>
<organism evidence="1 2">
    <name type="scientific">Yersinia frederiksenii</name>
    <dbReference type="NCBI Taxonomy" id="29484"/>
    <lineage>
        <taxon>Bacteria</taxon>
        <taxon>Pseudomonadati</taxon>
        <taxon>Pseudomonadota</taxon>
        <taxon>Gammaproteobacteria</taxon>
        <taxon>Enterobacterales</taxon>
        <taxon>Yersiniaceae</taxon>
        <taxon>Yersinia</taxon>
    </lineage>
</organism>
<comment type="caution">
    <text evidence="1">The sequence shown here is derived from an EMBL/GenBank/DDBJ whole genome shotgun (WGS) entry which is preliminary data.</text>
</comment>
<name>A0AAI8ZS28_YERFR</name>
<dbReference type="EMBL" id="CGCB01000016">
    <property type="protein sequence ID" value="CFR04394.1"/>
    <property type="molecule type" value="Genomic_DNA"/>
</dbReference>
<evidence type="ECO:0000313" key="1">
    <source>
        <dbReference type="EMBL" id="CFR04394.1"/>
    </source>
</evidence>
<sequence>MLAGGYEKNKRNGWLIMTKLNSLDLANILNDIAAIIDCAAILRGDPVSGALLANDLDAYVIDVAKTTAARITREGADHEI</sequence>
<reference evidence="1 2" key="1">
    <citation type="submission" date="2015-03" db="EMBL/GenBank/DDBJ databases">
        <authorList>
            <consortium name="Pathogen Informatics"/>
            <person name="Murphy D."/>
        </authorList>
    </citation>
    <scope>NUCLEOTIDE SEQUENCE [LARGE SCALE GENOMIC DNA]</scope>
    <source>
        <strain evidence="1 2">3400/83</strain>
    </source>
</reference>
<proteinExistence type="predicted"/>
<evidence type="ECO:0000313" key="2">
    <source>
        <dbReference type="Proteomes" id="UP000046784"/>
    </source>
</evidence>
<gene>
    <name evidence="1" type="ORF">ERS008524_02612</name>
</gene>